<comment type="caution">
    <text evidence="6">The sequence shown here is derived from an EMBL/GenBank/DDBJ whole genome shotgun (WGS) entry which is preliminary data.</text>
</comment>
<dbReference type="InterPro" id="IPR005311">
    <property type="entry name" value="PBP_dimer"/>
</dbReference>
<gene>
    <name evidence="6" type="ORF">C5B42_01190</name>
</gene>
<reference evidence="6 7" key="1">
    <citation type="submission" date="2018-02" db="EMBL/GenBank/DDBJ databases">
        <title>Genomic Reconstructions from Amazon Rainforest and Pasture Soil Reveal Novel Insights into the Physiology of Candidate Phyla in Tropical Sites.</title>
        <authorList>
            <person name="Kroeger M.E."/>
            <person name="Delmont T."/>
            <person name="Eren A.M."/>
            <person name="Guo J."/>
            <person name="Meyer K.M."/>
            <person name="Khan K."/>
            <person name="Rodrigues J.L.M."/>
            <person name="Bohannan B.J.M."/>
            <person name="Tringe S."/>
            <person name="Borges C.D."/>
            <person name="Tiedje J."/>
            <person name="Tsai S.M."/>
            <person name="Nusslein K."/>
        </authorList>
    </citation>
    <scope>NUCLEOTIDE SEQUENCE [LARGE SCALE GENOMIC DNA]</scope>
    <source>
        <strain evidence="6">Amazon FNV 2010 28 9</strain>
    </source>
</reference>
<comment type="subcellular location">
    <subcellularLocation>
        <location evidence="1">Membrane</location>
    </subcellularLocation>
</comment>
<dbReference type="AlphaFoldDB" id="A0A317JQ66"/>
<evidence type="ECO:0008006" key="8">
    <source>
        <dbReference type="Google" id="ProtNLM"/>
    </source>
</evidence>
<dbReference type="InterPro" id="IPR001460">
    <property type="entry name" value="PCN-bd_Tpept"/>
</dbReference>
<sequence>MVSRLRLLSIIFLFCFGAVITRLFYWQFFRSDDLRAAALAQYQHTSAVPYTRGKIFTEDGYPLVLNQTVYTLFAEPNHLSQPASQIAALLFPFVLSSQTSTQSSSIQVQSSLVSRLSDTSRNWVALGHTISEQSKQQIQQMNIGGIGFDPEEIRFYPEGSMAAHLLGFVGNDANGEPTGYFGVEGKYNMELKGKDGEISQETDALGKPIAIGDFQEFQGLVARDLYLTIHRDVQHVLEQKIAEGVQKYGAMSGDVVVMEPQTGKIIGLASFPSYDPSHFWTADPSLYKDPIVADGYEPGSTFKVLTVAAGIDSGVITPDTPCDDCGAPKTVGKYTIRTWNDQYFKNISMNDALAKSDNTAMMFVADKVGKDRFIHYIHEFGIGEKTGIDLQDETTPPLRADNAWGDIDIATASFGQGIAVTEIQILNAVSAIANGGILMKPYVVSKVVAGDQTFVTQPQQIRHVVNQQTASEVAQMMVYSATHGDAKWALPKGYSIAGKTGTAQIPVGGHYDPNRTIASFIGFAPADNPKFVMLVRLTDPQTSEWGSETAAPIWFDIAKELFLKMGIPPTQ</sequence>
<keyword evidence="3" id="KW-1133">Transmembrane helix</keyword>
<dbReference type="InterPro" id="IPR012338">
    <property type="entry name" value="Beta-lactam/transpept-like"/>
</dbReference>
<evidence type="ECO:0000313" key="7">
    <source>
        <dbReference type="Proteomes" id="UP000246104"/>
    </source>
</evidence>
<keyword evidence="3" id="KW-0812">Transmembrane</keyword>
<dbReference type="Proteomes" id="UP000246104">
    <property type="component" value="Unassembled WGS sequence"/>
</dbReference>
<dbReference type="Pfam" id="PF00905">
    <property type="entry name" value="Transpeptidase"/>
    <property type="match status" value="1"/>
</dbReference>
<evidence type="ECO:0000259" key="4">
    <source>
        <dbReference type="Pfam" id="PF00905"/>
    </source>
</evidence>
<name>A0A317JQ66_9BACT</name>
<dbReference type="InterPro" id="IPR036138">
    <property type="entry name" value="PBP_dimer_sf"/>
</dbReference>
<evidence type="ECO:0000256" key="1">
    <source>
        <dbReference type="ARBA" id="ARBA00004370"/>
    </source>
</evidence>
<dbReference type="SUPFAM" id="SSF56601">
    <property type="entry name" value="beta-lactamase/transpeptidase-like"/>
    <property type="match status" value="1"/>
</dbReference>
<evidence type="ECO:0000256" key="3">
    <source>
        <dbReference type="SAM" id="Phobius"/>
    </source>
</evidence>
<dbReference type="GO" id="GO:0005886">
    <property type="term" value="C:plasma membrane"/>
    <property type="evidence" value="ECO:0007669"/>
    <property type="project" value="TreeGrafter"/>
</dbReference>
<dbReference type="Gene3D" id="3.30.450.330">
    <property type="match status" value="1"/>
</dbReference>
<keyword evidence="2 3" id="KW-0472">Membrane</keyword>
<evidence type="ECO:0000259" key="5">
    <source>
        <dbReference type="Pfam" id="PF03717"/>
    </source>
</evidence>
<evidence type="ECO:0000256" key="2">
    <source>
        <dbReference type="ARBA" id="ARBA00023136"/>
    </source>
</evidence>
<dbReference type="GO" id="GO:0071555">
    <property type="term" value="P:cell wall organization"/>
    <property type="evidence" value="ECO:0007669"/>
    <property type="project" value="TreeGrafter"/>
</dbReference>
<dbReference type="Gene3D" id="3.40.710.10">
    <property type="entry name" value="DD-peptidase/beta-lactamase superfamily"/>
    <property type="match status" value="1"/>
</dbReference>
<dbReference type="PANTHER" id="PTHR30627">
    <property type="entry name" value="PEPTIDOGLYCAN D,D-TRANSPEPTIDASE"/>
    <property type="match status" value="1"/>
</dbReference>
<protein>
    <recommendedName>
        <fullName evidence="8">Penicillin-binding protein 2</fullName>
    </recommendedName>
</protein>
<accession>A0A317JQ66</accession>
<dbReference type="InterPro" id="IPR050515">
    <property type="entry name" value="Beta-lactam/transpept"/>
</dbReference>
<feature type="domain" description="Penicillin-binding protein transpeptidase" evidence="4">
    <location>
        <begin position="255"/>
        <end position="557"/>
    </location>
</feature>
<dbReference type="EMBL" id="PSRQ01000017">
    <property type="protein sequence ID" value="PWU23956.1"/>
    <property type="molecule type" value="Genomic_DNA"/>
</dbReference>
<dbReference type="SUPFAM" id="SSF56519">
    <property type="entry name" value="Penicillin binding protein dimerisation domain"/>
    <property type="match status" value="1"/>
</dbReference>
<dbReference type="GO" id="GO:0008658">
    <property type="term" value="F:penicillin binding"/>
    <property type="evidence" value="ECO:0007669"/>
    <property type="project" value="InterPro"/>
</dbReference>
<dbReference type="Pfam" id="PF03717">
    <property type="entry name" value="PBP_dimer"/>
    <property type="match status" value="1"/>
</dbReference>
<dbReference type="PANTHER" id="PTHR30627:SF1">
    <property type="entry name" value="PEPTIDOGLYCAN D,D-TRANSPEPTIDASE FTSI"/>
    <property type="match status" value="1"/>
</dbReference>
<dbReference type="Gene3D" id="3.90.1310.10">
    <property type="entry name" value="Penicillin-binding protein 2a (Domain 2)"/>
    <property type="match status" value="1"/>
</dbReference>
<organism evidence="6 7">
    <name type="scientific">Candidatus Cerribacteria bacterium 'Amazon FNV 2010 28 9'</name>
    <dbReference type="NCBI Taxonomy" id="2081795"/>
    <lineage>
        <taxon>Bacteria</taxon>
        <taxon>Candidatus Cerribacteria</taxon>
    </lineage>
</organism>
<evidence type="ECO:0000313" key="6">
    <source>
        <dbReference type="EMBL" id="PWU23956.1"/>
    </source>
</evidence>
<feature type="domain" description="Penicillin-binding protein dimerisation" evidence="5">
    <location>
        <begin position="51"/>
        <end position="209"/>
    </location>
</feature>
<feature type="transmembrane region" description="Helical" evidence="3">
    <location>
        <begin position="7"/>
        <end position="26"/>
    </location>
</feature>
<proteinExistence type="predicted"/>